<evidence type="ECO:0000256" key="3">
    <source>
        <dbReference type="ARBA" id="ARBA00022448"/>
    </source>
</evidence>
<evidence type="ECO:0000313" key="11">
    <source>
        <dbReference type="EMBL" id="CCO17812.1"/>
    </source>
</evidence>
<dbReference type="Proteomes" id="UP000198341">
    <property type="component" value="Chromosome 8"/>
</dbReference>
<gene>
    <name evidence="11" type="ORF">Bathy08g03810</name>
</gene>
<dbReference type="Gene3D" id="1.10.357.20">
    <property type="entry name" value="SLC41 divalent cation transporters, integral membrane domain"/>
    <property type="match status" value="1"/>
</dbReference>
<keyword evidence="5" id="KW-0460">Magnesium</keyword>
<proteinExistence type="inferred from homology"/>
<comment type="similarity">
    <text evidence="2">Belongs to the SLC41A transporter family.</text>
</comment>
<feature type="region of interest" description="Disordered" evidence="8">
    <location>
        <begin position="107"/>
        <end position="127"/>
    </location>
</feature>
<evidence type="ECO:0000256" key="2">
    <source>
        <dbReference type="ARBA" id="ARBA00009749"/>
    </source>
</evidence>
<dbReference type="GO" id="GO:0008324">
    <property type="term" value="F:monoatomic cation transmembrane transporter activity"/>
    <property type="evidence" value="ECO:0007669"/>
    <property type="project" value="InterPro"/>
</dbReference>
<evidence type="ECO:0000256" key="8">
    <source>
        <dbReference type="SAM" id="MobiDB-lite"/>
    </source>
</evidence>
<sequence length="331" mass="35937">MSSVVMSATTTSASSCRCINPRHQKAFHCLHVTTSKRSSNWNRRKTDLVSASTIETTTTKEEDPKQTKARKKPNREESVLVQRRLARKMAEAQAGWIVLSEKEKKKGKTVTTTSRDTRKEEKEEDFDDEDESALFNLSLVNATVFEEAYSRGKWLLFLLVLQSCSSFVLSSNEALIQDNVIITLYLTMLVGAGGNAGNQSAIEVITGLATGAIEYNAESFGKTVSKQLRVGALLGFFLGVGSFARVYVTNRDVIGSFAISTACFSIVVCSTIVGGALPYVLIFCGQEPANAGSSVQVCMDVLGVTITCLVCTYIFQNADFVVGVLHSTTAS</sequence>
<name>K8EI32_9CHLO</name>
<evidence type="ECO:0000256" key="5">
    <source>
        <dbReference type="ARBA" id="ARBA00022842"/>
    </source>
</evidence>
<keyword evidence="6 9" id="KW-1133">Transmembrane helix</keyword>
<dbReference type="InterPro" id="IPR036739">
    <property type="entry name" value="SLC41_membr_dom_sf"/>
</dbReference>
<dbReference type="RefSeq" id="XP_007511691.1">
    <property type="nucleotide sequence ID" value="XM_007511629.1"/>
</dbReference>
<protein>
    <submittedName>
        <fullName evidence="11">Magnesium transporter</fullName>
    </submittedName>
</protein>
<evidence type="ECO:0000256" key="9">
    <source>
        <dbReference type="SAM" id="Phobius"/>
    </source>
</evidence>
<evidence type="ECO:0000313" key="12">
    <source>
        <dbReference type="Proteomes" id="UP000198341"/>
    </source>
</evidence>
<dbReference type="GeneID" id="19014360"/>
<dbReference type="SUPFAM" id="SSF161093">
    <property type="entry name" value="MgtE membrane domain-like"/>
    <property type="match status" value="1"/>
</dbReference>
<keyword evidence="7 9" id="KW-0472">Membrane</keyword>
<feature type="region of interest" description="Disordered" evidence="8">
    <location>
        <begin position="51"/>
        <end position="78"/>
    </location>
</feature>
<dbReference type="InterPro" id="IPR006667">
    <property type="entry name" value="SLC41_membr_dom"/>
</dbReference>
<evidence type="ECO:0000256" key="7">
    <source>
        <dbReference type="ARBA" id="ARBA00023136"/>
    </source>
</evidence>
<dbReference type="eggNOG" id="ENOG502S0JS">
    <property type="taxonomic scope" value="Eukaryota"/>
</dbReference>
<keyword evidence="12" id="KW-1185">Reference proteome</keyword>
<dbReference type="PANTHER" id="PTHR41394:SF5">
    <property type="entry name" value="SLC41A_MGTE INTEGRAL MEMBRANE DOMAIN-CONTAINING PROTEIN"/>
    <property type="match status" value="1"/>
</dbReference>
<feature type="domain" description="SLC41A/MgtE integral membrane" evidence="10">
    <location>
        <begin position="187"/>
        <end position="309"/>
    </location>
</feature>
<comment type="subcellular location">
    <subcellularLocation>
        <location evidence="1">Membrane</location>
        <topology evidence="1">Multi-pass membrane protein</topology>
    </subcellularLocation>
</comment>
<keyword evidence="3" id="KW-0813">Transport</keyword>
<feature type="transmembrane region" description="Helical" evidence="9">
    <location>
        <begin position="254"/>
        <end position="282"/>
    </location>
</feature>
<dbReference type="Pfam" id="PF01769">
    <property type="entry name" value="MgtE"/>
    <property type="match status" value="1"/>
</dbReference>
<evidence type="ECO:0000256" key="1">
    <source>
        <dbReference type="ARBA" id="ARBA00004141"/>
    </source>
</evidence>
<dbReference type="OrthoDB" id="48232at2759"/>
<feature type="transmembrane region" description="Helical" evidence="9">
    <location>
        <begin position="230"/>
        <end position="248"/>
    </location>
</feature>
<keyword evidence="4 9" id="KW-0812">Transmembrane</keyword>
<organism evidence="11 12">
    <name type="scientific">Bathycoccus prasinos</name>
    <dbReference type="NCBI Taxonomy" id="41875"/>
    <lineage>
        <taxon>Eukaryota</taxon>
        <taxon>Viridiplantae</taxon>
        <taxon>Chlorophyta</taxon>
        <taxon>Mamiellophyceae</taxon>
        <taxon>Mamiellales</taxon>
        <taxon>Bathycoccaceae</taxon>
        <taxon>Bathycoccus</taxon>
    </lineage>
</organism>
<dbReference type="KEGG" id="bpg:Bathy08g03810"/>
<evidence type="ECO:0000256" key="6">
    <source>
        <dbReference type="ARBA" id="ARBA00022989"/>
    </source>
</evidence>
<dbReference type="EMBL" id="FO082271">
    <property type="protein sequence ID" value="CCO17812.1"/>
    <property type="molecule type" value="Genomic_DNA"/>
</dbReference>
<accession>K8EI32</accession>
<evidence type="ECO:0000256" key="4">
    <source>
        <dbReference type="ARBA" id="ARBA00022692"/>
    </source>
</evidence>
<evidence type="ECO:0000259" key="10">
    <source>
        <dbReference type="Pfam" id="PF01769"/>
    </source>
</evidence>
<dbReference type="GO" id="GO:0016020">
    <property type="term" value="C:membrane"/>
    <property type="evidence" value="ECO:0007669"/>
    <property type="project" value="UniProtKB-SubCell"/>
</dbReference>
<dbReference type="PANTHER" id="PTHR41394">
    <property type="entry name" value="MAGNESIUM TRANSPORTER MGTE"/>
    <property type="match status" value="1"/>
</dbReference>
<dbReference type="AlphaFoldDB" id="K8EI32"/>
<reference evidence="11 12" key="1">
    <citation type="submission" date="2011-10" db="EMBL/GenBank/DDBJ databases">
        <authorList>
            <person name="Genoscope - CEA"/>
        </authorList>
    </citation>
    <scope>NUCLEOTIDE SEQUENCE [LARGE SCALE GENOMIC DNA]</scope>
    <source>
        <strain evidence="11 12">RCC 1105</strain>
    </source>
</reference>
<feature type="transmembrane region" description="Helical" evidence="9">
    <location>
        <begin position="294"/>
        <end position="315"/>
    </location>
</feature>